<sequence>MELKESKIMGRLEGKKKNILMIIPKDYYDEQQLEITREIFQKEGAHVRIASGKFKEAVGDKGGRVMPDVLLVDSIEGIVGDSYVTDGKGTRQIIGVYHGTVVIGGKGARKYLWKDDLLRILLIDRYKNHMVVAALGNAVPCLAEAQLIDNMEVAAAEDKYTKPELDRVGAMIAEEKVTVNDRIITAACAEAAEEFAYAVIEQVEKTNLK</sequence>
<organism evidence="2 3">
    <name type="scientific">Nitrospina watsonii</name>
    <dbReference type="NCBI Taxonomy" id="1323948"/>
    <lineage>
        <taxon>Bacteria</taxon>
        <taxon>Pseudomonadati</taxon>
        <taxon>Nitrospinota/Tectimicrobiota group</taxon>
        <taxon>Nitrospinota</taxon>
        <taxon>Nitrospinia</taxon>
        <taxon>Nitrospinales</taxon>
        <taxon>Nitrospinaceae</taxon>
        <taxon>Nitrospina</taxon>
    </lineage>
</organism>
<reference evidence="2 3" key="1">
    <citation type="submission" date="2022-09" db="EMBL/GenBank/DDBJ databases">
        <authorList>
            <person name="Kop L."/>
        </authorList>
    </citation>
    <scope>NUCLEOTIDE SEQUENCE [LARGE SCALE GENOMIC DNA]</scope>
    <source>
        <strain evidence="2 3">347</strain>
    </source>
</reference>
<evidence type="ECO:0000313" key="3">
    <source>
        <dbReference type="Proteomes" id="UP001157733"/>
    </source>
</evidence>
<keyword evidence="3" id="KW-1185">Reference proteome</keyword>
<feature type="domain" description="DJ-1/PfpI" evidence="1">
    <location>
        <begin position="18"/>
        <end position="202"/>
    </location>
</feature>
<dbReference type="SUPFAM" id="SSF52317">
    <property type="entry name" value="Class I glutamine amidotransferase-like"/>
    <property type="match status" value="1"/>
</dbReference>
<dbReference type="Gene3D" id="3.40.50.880">
    <property type="match status" value="1"/>
</dbReference>
<evidence type="ECO:0000259" key="1">
    <source>
        <dbReference type="Pfam" id="PF01965"/>
    </source>
</evidence>
<gene>
    <name evidence="2" type="ORF">NSPWAT_2256</name>
</gene>
<dbReference type="InterPro" id="IPR050325">
    <property type="entry name" value="Prot/Nucl_acid_deglycase"/>
</dbReference>
<dbReference type="EMBL" id="OX336137">
    <property type="protein sequence ID" value="CAI2719112.1"/>
    <property type="molecule type" value="Genomic_DNA"/>
</dbReference>
<dbReference type="InterPro" id="IPR002818">
    <property type="entry name" value="DJ-1/PfpI"/>
</dbReference>
<protein>
    <submittedName>
        <fullName evidence="2">DJ-1_PfpI domain-containing protein</fullName>
    </submittedName>
</protein>
<evidence type="ECO:0000313" key="2">
    <source>
        <dbReference type="EMBL" id="CAI2719112.1"/>
    </source>
</evidence>
<dbReference type="PANTHER" id="PTHR48094">
    <property type="entry name" value="PROTEIN/NUCLEIC ACID DEGLYCASE DJ-1-RELATED"/>
    <property type="match status" value="1"/>
</dbReference>
<dbReference type="PANTHER" id="PTHR48094:SF12">
    <property type="entry name" value="PARKINSON DISEASE PROTEIN 7 HOMOLOG"/>
    <property type="match status" value="1"/>
</dbReference>
<dbReference type="Pfam" id="PF01965">
    <property type="entry name" value="DJ-1_PfpI"/>
    <property type="match status" value="1"/>
</dbReference>
<proteinExistence type="predicted"/>
<dbReference type="Proteomes" id="UP001157733">
    <property type="component" value="Chromosome"/>
</dbReference>
<dbReference type="InterPro" id="IPR029062">
    <property type="entry name" value="Class_I_gatase-like"/>
</dbReference>
<name>A0ABN8VZA6_9BACT</name>
<accession>A0ABN8VZA6</accession>